<dbReference type="PANTHER" id="PTHR42869:SF1">
    <property type="entry name" value="SLL0572 PROTEIN"/>
    <property type="match status" value="1"/>
</dbReference>
<dbReference type="Proteomes" id="UP000240621">
    <property type="component" value="Unassembled WGS sequence"/>
</dbReference>
<dbReference type="InterPro" id="IPR027417">
    <property type="entry name" value="P-loop_NTPase"/>
</dbReference>
<dbReference type="Gene3D" id="3.40.50.720">
    <property type="entry name" value="NAD(P)-binding Rossmann-like Domain"/>
    <property type="match status" value="1"/>
</dbReference>
<evidence type="ECO:0000313" key="4">
    <source>
        <dbReference type="Proteomes" id="UP000396862"/>
    </source>
</evidence>
<dbReference type="EMBL" id="BLAU01000001">
    <property type="protein sequence ID" value="GET21016.1"/>
    <property type="molecule type" value="Genomic_DNA"/>
</dbReference>
<evidence type="ECO:0000313" key="1">
    <source>
        <dbReference type="EMBL" id="GET21016.1"/>
    </source>
</evidence>
<evidence type="ECO:0000313" key="2">
    <source>
        <dbReference type="EMBL" id="PSK81516.1"/>
    </source>
</evidence>
<dbReference type="OrthoDB" id="9763469at2"/>
<dbReference type="RefSeq" id="WP_106543192.1">
    <property type="nucleotide sequence ID" value="NZ_BLAU01000001.1"/>
</dbReference>
<dbReference type="SUPFAM" id="SSF52540">
    <property type="entry name" value="P-loop containing nucleoside triphosphate hydrolases"/>
    <property type="match status" value="1"/>
</dbReference>
<evidence type="ECO:0000313" key="3">
    <source>
        <dbReference type="Proteomes" id="UP000240621"/>
    </source>
</evidence>
<comment type="caution">
    <text evidence="2">The sequence shown here is derived from an EMBL/GenBank/DDBJ whole genome shotgun (WGS) entry which is preliminary data.</text>
</comment>
<dbReference type="Proteomes" id="UP000396862">
    <property type="component" value="Unassembled WGS sequence"/>
</dbReference>
<keyword evidence="4" id="KW-1185">Reference proteome</keyword>
<dbReference type="InterPro" id="IPR053199">
    <property type="entry name" value="cDPG_synthetase-like"/>
</dbReference>
<dbReference type="PANTHER" id="PTHR42869">
    <property type="entry name" value="SLL0572 PROTEIN"/>
    <property type="match status" value="1"/>
</dbReference>
<sequence>MARRNVLIIGAAGRDFHNFNTFFRDNPDYRVVAFTATQIPDIDGRKYPPELAGANLYPDGIPVYEQNDLAKLIRELEVQDCFFSYSDVAYKKVMSLASVVQAAGANFMLLGPGETMLRSTKPLISVTATRTGCGKSQTSRKVVELLTQMGLKVVAIRHPMPYGDLNAQKVQRFAEIADLKKHKCTIEEMEEYEPHIVRGNVIYAGVDYEAILRAAENDPNGCDVILWDGGNNDMSFYHSDLSIVVADPHRAGAEGNYYPSEVNVRLADVVIINKIDTSEPEKIQAVRDNIARINPKAVIVEGASPVRVEDPELIRGKRILAVEDGPTLTHGEMKIGAAIVAAQKLGASEIVDPRPWLAGKLEETFRIYPNIGTLLPAMGYGDEQVKDLEKTINKVDCDAVIVGTPIDLRRVVKIKKPSTRVYYDLEEIGEPKLTGILDEFVKKHLPGRV</sequence>
<reference evidence="1 4" key="2">
    <citation type="submission" date="2019-10" db="EMBL/GenBank/DDBJ databases">
        <title>Prolixibacter strains distinguished by the presence of nitrate reductase genes were adept at nitrate-dependent anaerobic corrosion of metallic iron and carbon steel.</title>
        <authorList>
            <person name="Iino T."/>
            <person name="Shono N."/>
            <person name="Ito K."/>
            <person name="Nakamura R."/>
            <person name="Sueoka K."/>
            <person name="Harayama S."/>
            <person name="Ohkuma M."/>
        </authorList>
    </citation>
    <scope>NUCLEOTIDE SEQUENCE [LARGE SCALE GENOMIC DNA]</scope>
    <source>
        <strain evidence="1 4">MIC1-1</strain>
    </source>
</reference>
<organism evidence="2 3">
    <name type="scientific">Prolixibacter denitrificans</name>
    <dbReference type="NCBI Taxonomy" id="1541063"/>
    <lineage>
        <taxon>Bacteria</taxon>
        <taxon>Pseudomonadati</taxon>
        <taxon>Bacteroidota</taxon>
        <taxon>Bacteroidia</taxon>
        <taxon>Marinilabiliales</taxon>
        <taxon>Prolixibacteraceae</taxon>
        <taxon>Prolixibacter</taxon>
    </lineage>
</organism>
<accession>A0A2P8C981</accession>
<name>A0A2P8C981_9BACT</name>
<proteinExistence type="predicted"/>
<dbReference type="EMBL" id="PYGC01000009">
    <property type="protein sequence ID" value="PSK81516.1"/>
    <property type="molecule type" value="Genomic_DNA"/>
</dbReference>
<protein>
    <submittedName>
        <fullName evidence="1 2">GTPase</fullName>
    </submittedName>
</protein>
<dbReference type="AlphaFoldDB" id="A0A2P8C981"/>
<gene>
    <name evidence="2" type="ORF">CLV93_109122</name>
    <name evidence="1" type="ORF">JCM18694_12620</name>
</gene>
<dbReference type="Gene3D" id="3.40.50.300">
    <property type="entry name" value="P-loop containing nucleotide triphosphate hydrolases"/>
    <property type="match status" value="1"/>
</dbReference>
<reference evidence="2 3" key="1">
    <citation type="submission" date="2018-03" db="EMBL/GenBank/DDBJ databases">
        <title>Genomic Encyclopedia of Archaeal and Bacterial Type Strains, Phase II (KMG-II): from individual species to whole genera.</title>
        <authorList>
            <person name="Goeker M."/>
        </authorList>
    </citation>
    <scope>NUCLEOTIDE SEQUENCE [LARGE SCALE GENOMIC DNA]</scope>
    <source>
        <strain evidence="2 3">DSM 27267</strain>
    </source>
</reference>